<dbReference type="PANTHER" id="PTHR30222:SF17">
    <property type="entry name" value="SPERMIDINE_PUTRESCINE-BINDING PERIPLASMIC PROTEIN"/>
    <property type="match status" value="1"/>
</dbReference>
<dbReference type="SUPFAM" id="SSF53850">
    <property type="entry name" value="Periplasmic binding protein-like II"/>
    <property type="match status" value="1"/>
</dbReference>
<dbReference type="PROSITE" id="PS51318">
    <property type="entry name" value="TAT"/>
    <property type="match status" value="1"/>
</dbReference>
<dbReference type="AlphaFoldDB" id="A0A2P2E715"/>
<keyword evidence="7" id="KW-1185">Reference proteome</keyword>
<protein>
    <recommendedName>
        <fullName evidence="5">Putrescine-binding periplasmic protein</fullName>
    </recommendedName>
</protein>
<dbReference type="RefSeq" id="WP_238164809.1">
    <property type="nucleotide sequence ID" value="NZ_BFBR01000001.1"/>
</dbReference>
<dbReference type="CDD" id="cd13590">
    <property type="entry name" value="PBP2_PotD_PotF_like"/>
    <property type="match status" value="1"/>
</dbReference>
<accession>A0A2P2E715</accession>
<comment type="caution">
    <text evidence="6">The sequence shown here is derived from an EMBL/GenBank/DDBJ whole genome shotgun (WGS) entry which is preliminary data.</text>
</comment>
<keyword evidence="3" id="KW-0732">Signal</keyword>
<evidence type="ECO:0000256" key="3">
    <source>
        <dbReference type="ARBA" id="ARBA00022729"/>
    </source>
</evidence>
<dbReference type="PRINTS" id="PR00909">
    <property type="entry name" value="SPERMDNBNDNG"/>
</dbReference>
<dbReference type="Gene3D" id="3.40.190.10">
    <property type="entry name" value="Periplasmic binding protein-like II"/>
    <property type="match status" value="2"/>
</dbReference>
<dbReference type="EMBL" id="BFBR01000001">
    <property type="protein sequence ID" value="GBF56839.1"/>
    <property type="molecule type" value="Genomic_DNA"/>
</dbReference>
<name>A0A2P2E715_9PROT</name>
<proteinExistence type="inferred from homology"/>
<reference evidence="6 7" key="1">
    <citation type="journal article" date="2018" name="Genome Announc.">
        <title>Draft Genome Sequence of "Candidatus Phycosocius bacilliformis," an Alphaproteobacterial Ectosymbiont of the Hydrocarbon-Producing Green Alga Botryococcus braunii.</title>
        <authorList>
            <person name="Tanabe Y."/>
            <person name="Yamaguchi H."/>
            <person name="Watanabe M.M."/>
        </authorList>
    </citation>
    <scope>NUCLEOTIDE SEQUENCE [LARGE SCALE GENOMIC DNA]</scope>
    <source>
        <strain evidence="6 7">BOTRYCO-2</strain>
    </source>
</reference>
<gene>
    <name evidence="6" type="primary">potF</name>
    <name evidence="6" type="ORF">PbB2_00496</name>
</gene>
<evidence type="ECO:0000256" key="2">
    <source>
        <dbReference type="ARBA" id="ARBA00022448"/>
    </source>
</evidence>
<dbReference type="InterPro" id="IPR006311">
    <property type="entry name" value="TAT_signal"/>
</dbReference>
<dbReference type="Pfam" id="PF13416">
    <property type="entry name" value="SBP_bac_8"/>
    <property type="match status" value="1"/>
</dbReference>
<dbReference type="PIRSF" id="PIRSF019574">
    <property type="entry name" value="Periplasmic_polyamine_BP"/>
    <property type="match status" value="1"/>
</dbReference>
<comment type="similarity">
    <text evidence="5">Belongs to the bacterial solute-binding protein PotD/PotF family.</text>
</comment>
<evidence type="ECO:0000256" key="1">
    <source>
        <dbReference type="ARBA" id="ARBA00004418"/>
    </source>
</evidence>
<dbReference type="GO" id="GO:0042597">
    <property type="term" value="C:periplasmic space"/>
    <property type="evidence" value="ECO:0007669"/>
    <property type="project" value="UniProtKB-SubCell"/>
</dbReference>
<dbReference type="GO" id="GO:0019808">
    <property type="term" value="F:polyamine binding"/>
    <property type="evidence" value="ECO:0007669"/>
    <property type="project" value="InterPro"/>
</dbReference>
<evidence type="ECO:0000256" key="5">
    <source>
        <dbReference type="PIRNR" id="PIRNR019574"/>
    </source>
</evidence>
<dbReference type="GO" id="GO:0015846">
    <property type="term" value="P:polyamine transport"/>
    <property type="evidence" value="ECO:0007669"/>
    <property type="project" value="InterPro"/>
</dbReference>
<keyword evidence="2 5" id="KW-0813">Transport</keyword>
<keyword evidence="4 5" id="KW-0574">Periplasm</keyword>
<organism evidence="6 7">
    <name type="scientific">Candidatus Phycosocius bacilliformis</name>
    <dbReference type="NCBI Taxonomy" id="1445552"/>
    <lineage>
        <taxon>Bacteria</taxon>
        <taxon>Pseudomonadati</taxon>
        <taxon>Pseudomonadota</taxon>
        <taxon>Alphaproteobacteria</taxon>
        <taxon>Caulobacterales</taxon>
        <taxon>Caulobacterales incertae sedis</taxon>
        <taxon>Candidatus Phycosocius</taxon>
    </lineage>
</organism>
<comment type="function">
    <text evidence="5">Required for the activity of the bacterial periplasmic transport system of putrescine.</text>
</comment>
<dbReference type="PANTHER" id="PTHR30222">
    <property type="entry name" value="SPERMIDINE/PUTRESCINE-BINDING PERIPLASMIC PROTEIN"/>
    <property type="match status" value="1"/>
</dbReference>
<evidence type="ECO:0000313" key="6">
    <source>
        <dbReference type="EMBL" id="GBF56839.1"/>
    </source>
</evidence>
<evidence type="ECO:0000313" key="7">
    <source>
        <dbReference type="Proteomes" id="UP000245086"/>
    </source>
</evidence>
<evidence type="ECO:0000256" key="4">
    <source>
        <dbReference type="ARBA" id="ARBA00022764"/>
    </source>
</evidence>
<dbReference type="InterPro" id="IPR001188">
    <property type="entry name" value="Sperm_putr-bd"/>
</dbReference>
<dbReference type="Proteomes" id="UP000245086">
    <property type="component" value="Unassembled WGS sequence"/>
</dbReference>
<comment type="subcellular location">
    <subcellularLocation>
        <location evidence="1 5">Periplasm</location>
    </subcellularLocation>
</comment>
<sequence length="384" mass="42428">MNERPLTREEVDLFLRLRPHSRRAFMAAFGATAAALTLSACSPSKPEAKADGKLVIEGSEGNKLAFYNWDTYIGETTLADFKAASGVEVNMTLFANNDELFAKFRAGNPGFDVIMPSNEYVARMVEAKMLAPLDHAKIPNKKNLLPEFQDADFDPGRKYSMPYTWLVLGIGYRKSAMKGGVIPDSWKYLYDSAEYKGRLSLLAESADVFRLGFKYLGKSVNDATPELIKQVEDMLIKQKPNIKNFHEDNGQDLLMSREVDIVLEYNGDIAQKETEDPDLAFVVPKEGSLLNSDCMCIPVGAPNPNNAHAFINFLLDGQNGANITKTILYPTPNAAAKALMDDTYKNNPTIFPPADIMAKCEYGKYAGSAITQAFEAAMTRVRAA</sequence>
<dbReference type="InterPro" id="IPR006059">
    <property type="entry name" value="SBP"/>
</dbReference>